<dbReference type="PANTHER" id="PTHR48493">
    <property type="entry name" value="UBIQUITIN-LIKE DOMAIN-CONTAINING CTD PHOSPHATASE 1"/>
    <property type="match status" value="1"/>
</dbReference>
<dbReference type="AlphaFoldDB" id="A0AAD4XW06"/>
<sequence length="73" mass="8699">MFSSRLNYSIRAVKGRNCSYWILIIPYFDHQSIAENPLELMRPYLHEFLSAVYAEYDIIIWFATSFLSMEVLN</sequence>
<evidence type="ECO:0000313" key="1">
    <source>
        <dbReference type="EMBL" id="KAI3952227.1"/>
    </source>
</evidence>
<dbReference type="Gene3D" id="3.40.50.1000">
    <property type="entry name" value="HAD superfamily/HAD-like"/>
    <property type="match status" value="1"/>
</dbReference>
<dbReference type="InterPro" id="IPR023214">
    <property type="entry name" value="HAD_sf"/>
</dbReference>
<organism evidence="1 2">
    <name type="scientific">Papaver atlanticum</name>
    <dbReference type="NCBI Taxonomy" id="357466"/>
    <lineage>
        <taxon>Eukaryota</taxon>
        <taxon>Viridiplantae</taxon>
        <taxon>Streptophyta</taxon>
        <taxon>Embryophyta</taxon>
        <taxon>Tracheophyta</taxon>
        <taxon>Spermatophyta</taxon>
        <taxon>Magnoliopsida</taxon>
        <taxon>Ranunculales</taxon>
        <taxon>Papaveraceae</taxon>
        <taxon>Papaveroideae</taxon>
        <taxon>Papaver</taxon>
    </lineage>
</organism>
<accession>A0AAD4XW06</accession>
<gene>
    <name evidence="1" type="ORF">MKW98_005922</name>
</gene>
<keyword evidence="2" id="KW-1185">Reference proteome</keyword>
<proteinExistence type="predicted"/>
<dbReference type="Proteomes" id="UP001202328">
    <property type="component" value="Unassembled WGS sequence"/>
</dbReference>
<dbReference type="GO" id="GO:0090364">
    <property type="term" value="P:regulation of proteasome assembly"/>
    <property type="evidence" value="ECO:0007669"/>
    <property type="project" value="InterPro"/>
</dbReference>
<dbReference type="InterPro" id="IPR051658">
    <property type="entry name" value="UBLCP1"/>
</dbReference>
<protein>
    <submittedName>
        <fullName evidence="1">Uncharacterized protein</fullName>
    </submittedName>
</protein>
<name>A0AAD4XW06_9MAGN</name>
<comment type="caution">
    <text evidence="1">The sequence shown here is derived from an EMBL/GenBank/DDBJ whole genome shotgun (WGS) entry which is preliminary data.</text>
</comment>
<dbReference type="EMBL" id="JAJJMB010002292">
    <property type="protein sequence ID" value="KAI3952227.1"/>
    <property type="molecule type" value="Genomic_DNA"/>
</dbReference>
<evidence type="ECO:0000313" key="2">
    <source>
        <dbReference type="Proteomes" id="UP001202328"/>
    </source>
</evidence>
<reference evidence="1" key="1">
    <citation type="submission" date="2022-04" db="EMBL/GenBank/DDBJ databases">
        <title>A functionally conserved STORR gene fusion in Papaver species that diverged 16.8 million years ago.</title>
        <authorList>
            <person name="Catania T."/>
        </authorList>
    </citation>
    <scope>NUCLEOTIDE SEQUENCE</scope>
    <source>
        <strain evidence="1">S-188037</strain>
    </source>
</reference>
<dbReference type="PANTHER" id="PTHR48493:SF1">
    <property type="entry name" value="UBIQUITIN-LIKE DOMAIN-CONTAINING CTD PHOSPHATASE 1"/>
    <property type="match status" value="1"/>
</dbReference>